<dbReference type="HOGENOM" id="CLU_2409867_0_0_5"/>
<protein>
    <submittedName>
        <fullName evidence="2">Uncharacterized protein</fullName>
    </submittedName>
</protein>
<dbReference type="AlphaFoldDB" id="B8IAB9"/>
<keyword evidence="3" id="KW-1185">Reference proteome</keyword>
<organism evidence="2 3">
    <name type="scientific">Methylobacterium nodulans (strain LMG 21967 / CNCM I-2342 / ORS 2060)</name>
    <dbReference type="NCBI Taxonomy" id="460265"/>
    <lineage>
        <taxon>Bacteria</taxon>
        <taxon>Pseudomonadati</taxon>
        <taxon>Pseudomonadota</taxon>
        <taxon>Alphaproteobacteria</taxon>
        <taxon>Hyphomicrobiales</taxon>
        <taxon>Methylobacteriaceae</taxon>
        <taxon>Methylobacterium</taxon>
    </lineage>
</organism>
<dbReference type="Gene3D" id="1.20.5.340">
    <property type="match status" value="1"/>
</dbReference>
<accession>B8IAB9</accession>
<dbReference type="EMBL" id="CP001349">
    <property type="protein sequence ID" value="ACL59182.1"/>
    <property type="molecule type" value="Genomic_DNA"/>
</dbReference>
<proteinExistence type="predicted"/>
<dbReference type="STRING" id="460265.Mnod_4306"/>
<dbReference type="RefSeq" id="WP_015930823.1">
    <property type="nucleotide sequence ID" value="NC_011894.1"/>
</dbReference>
<sequence>MEALETRLYVLQSDLNRAVARSDAKAYALEVMRGNLDALEAKVAGLRRDLAESEEDLIRWRARAETAERRLSELQDSQSEAASSAPCPPPAV</sequence>
<dbReference type="KEGG" id="mno:Mnod_4306"/>
<reference evidence="2 3" key="1">
    <citation type="submission" date="2009-01" db="EMBL/GenBank/DDBJ databases">
        <title>Complete sequence of chromosome of Methylobacterium nodulans ORS 2060.</title>
        <authorList>
            <consortium name="US DOE Joint Genome Institute"/>
            <person name="Lucas S."/>
            <person name="Copeland A."/>
            <person name="Lapidus A."/>
            <person name="Glavina del Rio T."/>
            <person name="Dalin E."/>
            <person name="Tice H."/>
            <person name="Bruce D."/>
            <person name="Goodwin L."/>
            <person name="Pitluck S."/>
            <person name="Sims D."/>
            <person name="Brettin T."/>
            <person name="Detter J.C."/>
            <person name="Han C."/>
            <person name="Larimer F."/>
            <person name="Land M."/>
            <person name="Hauser L."/>
            <person name="Kyrpides N."/>
            <person name="Ivanova N."/>
            <person name="Marx C.J."/>
            <person name="Richardson P."/>
        </authorList>
    </citation>
    <scope>NUCLEOTIDE SEQUENCE [LARGE SCALE GENOMIC DNA]</scope>
    <source>
        <strain evidence="3">LMG 21967 / CNCM I-2342 / ORS 2060</strain>
    </source>
</reference>
<name>B8IAB9_METNO</name>
<dbReference type="Proteomes" id="UP000008207">
    <property type="component" value="Chromosome"/>
</dbReference>
<evidence type="ECO:0000313" key="2">
    <source>
        <dbReference type="EMBL" id="ACL59182.1"/>
    </source>
</evidence>
<gene>
    <name evidence="2" type="ordered locus">Mnod_4306</name>
</gene>
<feature type="region of interest" description="Disordered" evidence="1">
    <location>
        <begin position="71"/>
        <end position="92"/>
    </location>
</feature>
<evidence type="ECO:0000313" key="3">
    <source>
        <dbReference type="Proteomes" id="UP000008207"/>
    </source>
</evidence>
<dbReference type="SUPFAM" id="SSF57997">
    <property type="entry name" value="Tropomyosin"/>
    <property type="match status" value="1"/>
</dbReference>
<evidence type="ECO:0000256" key="1">
    <source>
        <dbReference type="SAM" id="MobiDB-lite"/>
    </source>
</evidence>